<feature type="compositionally biased region" description="Polar residues" evidence="1">
    <location>
        <begin position="247"/>
        <end position="257"/>
    </location>
</feature>
<proteinExistence type="predicted"/>
<evidence type="ECO:0000313" key="3">
    <source>
        <dbReference type="Proteomes" id="UP001500571"/>
    </source>
</evidence>
<accession>A0ABP5BXF2</accession>
<evidence type="ECO:0000313" key="2">
    <source>
        <dbReference type="EMBL" id="GAA1953689.1"/>
    </source>
</evidence>
<protein>
    <submittedName>
        <fullName evidence="2">Uncharacterized protein</fullName>
    </submittedName>
</protein>
<organism evidence="2 3">
    <name type="scientific">Nocardioides panacihumi</name>
    <dbReference type="NCBI Taxonomy" id="400774"/>
    <lineage>
        <taxon>Bacteria</taxon>
        <taxon>Bacillati</taxon>
        <taxon>Actinomycetota</taxon>
        <taxon>Actinomycetes</taxon>
        <taxon>Propionibacteriales</taxon>
        <taxon>Nocardioidaceae</taxon>
        <taxon>Nocardioides</taxon>
    </lineage>
</organism>
<feature type="region of interest" description="Disordered" evidence="1">
    <location>
        <begin position="237"/>
        <end position="257"/>
    </location>
</feature>
<sequence>MYDEIDNLLGDERGRYCFDCASLVERALTVIDRLETEQLRPRPPERKEHELALEWLASVCGGPAAVAALHDRPLTDDGLGLPLVESAADRQRLDAVAELLDGAAERFFDAEVGHALRRALLRLWELEPLVVLGARPATQVAAGICHAVASANGLVGPKGVVRQSALRQFFTVSQSPSAYAPPVTQTLRGFWPWHDVSRPWMWQRQLPELTALGYADLLTARVRGQLLRVRDQAVAAAGAGQAGTRKPSPTSSCAIGT</sequence>
<gene>
    <name evidence="2" type="ORF">GCM10009798_11070</name>
</gene>
<evidence type="ECO:0000256" key="1">
    <source>
        <dbReference type="SAM" id="MobiDB-lite"/>
    </source>
</evidence>
<dbReference type="Proteomes" id="UP001500571">
    <property type="component" value="Unassembled WGS sequence"/>
</dbReference>
<keyword evidence="3" id="KW-1185">Reference proteome</keyword>
<reference evidence="3" key="1">
    <citation type="journal article" date="2019" name="Int. J. Syst. Evol. Microbiol.">
        <title>The Global Catalogue of Microorganisms (GCM) 10K type strain sequencing project: providing services to taxonomists for standard genome sequencing and annotation.</title>
        <authorList>
            <consortium name="The Broad Institute Genomics Platform"/>
            <consortium name="The Broad Institute Genome Sequencing Center for Infectious Disease"/>
            <person name="Wu L."/>
            <person name="Ma J."/>
        </authorList>
    </citation>
    <scope>NUCLEOTIDE SEQUENCE [LARGE SCALE GENOMIC DNA]</scope>
    <source>
        <strain evidence="3">JCM 15309</strain>
    </source>
</reference>
<name>A0ABP5BXF2_9ACTN</name>
<dbReference type="RefSeq" id="WP_344043234.1">
    <property type="nucleotide sequence ID" value="NZ_BAAAPB010000001.1"/>
</dbReference>
<dbReference type="EMBL" id="BAAAPB010000001">
    <property type="protein sequence ID" value="GAA1953689.1"/>
    <property type="molecule type" value="Genomic_DNA"/>
</dbReference>
<comment type="caution">
    <text evidence="2">The sequence shown here is derived from an EMBL/GenBank/DDBJ whole genome shotgun (WGS) entry which is preliminary data.</text>
</comment>